<reference evidence="1 2" key="1">
    <citation type="submission" date="2023-10" db="EMBL/GenBank/DDBJ databases">
        <title>Genomes of two closely related lineages of the louse Polyplax serrata with different host specificities.</title>
        <authorList>
            <person name="Martinu J."/>
            <person name="Tarabai H."/>
            <person name="Stefka J."/>
            <person name="Hypsa V."/>
        </authorList>
    </citation>
    <scope>NUCLEOTIDE SEQUENCE [LARGE SCALE GENOMIC DNA]</scope>
    <source>
        <strain evidence="1">HR10_N</strain>
    </source>
</reference>
<name>A0AAN8PZN6_POLSC</name>
<gene>
    <name evidence="1" type="ORF">RUM43_002574</name>
</gene>
<evidence type="ECO:0000313" key="2">
    <source>
        <dbReference type="Proteomes" id="UP001372834"/>
    </source>
</evidence>
<comment type="caution">
    <text evidence="1">The sequence shown here is derived from an EMBL/GenBank/DDBJ whole genome shotgun (WGS) entry which is preliminary data.</text>
</comment>
<organism evidence="1 2">
    <name type="scientific">Polyplax serrata</name>
    <name type="common">Common mouse louse</name>
    <dbReference type="NCBI Taxonomy" id="468196"/>
    <lineage>
        <taxon>Eukaryota</taxon>
        <taxon>Metazoa</taxon>
        <taxon>Ecdysozoa</taxon>
        <taxon>Arthropoda</taxon>
        <taxon>Hexapoda</taxon>
        <taxon>Insecta</taxon>
        <taxon>Pterygota</taxon>
        <taxon>Neoptera</taxon>
        <taxon>Paraneoptera</taxon>
        <taxon>Psocodea</taxon>
        <taxon>Troctomorpha</taxon>
        <taxon>Phthiraptera</taxon>
        <taxon>Anoplura</taxon>
        <taxon>Polyplacidae</taxon>
        <taxon>Polyplax</taxon>
    </lineage>
</organism>
<dbReference type="Proteomes" id="UP001372834">
    <property type="component" value="Unassembled WGS sequence"/>
</dbReference>
<accession>A0AAN8PZN6</accession>
<sequence>MASSQRQGITANSLLPCYFFHMLRYAILHRQKSRERKTRNIRQRVVEEFTIQKRLSESRLSPKSQSLFTVPAKLKLAFEERTLTQTCKQHPFMRRSPRALNRVSSALKLRTMLMVGKRSWKICSGRVWPLTPSQVEISLDEYVIIDSTRVFD</sequence>
<dbReference type="AlphaFoldDB" id="A0AAN8PZN6"/>
<evidence type="ECO:0000313" key="1">
    <source>
        <dbReference type="EMBL" id="KAK6628758.1"/>
    </source>
</evidence>
<protein>
    <submittedName>
        <fullName evidence="1">Uncharacterized protein</fullName>
    </submittedName>
</protein>
<dbReference type="EMBL" id="JAWJWE010000036">
    <property type="protein sequence ID" value="KAK6628758.1"/>
    <property type="molecule type" value="Genomic_DNA"/>
</dbReference>
<proteinExistence type="predicted"/>